<keyword evidence="3" id="KW-0167">Capsid protein</keyword>
<name>A0A5C0PVP1_9ADEN</name>
<comment type="similarity">
    <text evidence="1">Belongs to the adenoviridae hexon-linking protein IIIa family.</text>
</comment>
<keyword evidence="4" id="KW-1048">Host nucleus</keyword>
<accession>A0A5C0PVP1</accession>
<dbReference type="EMBL" id="MN025529">
    <property type="protein sequence ID" value="QEJ80729.1"/>
    <property type="molecule type" value="Genomic_DNA"/>
</dbReference>
<protein>
    <submittedName>
        <fullName evidence="12">IIIa protein</fullName>
    </submittedName>
</protein>
<evidence type="ECO:0000313" key="12">
    <source>
        <dbReference type="EMBL" id="QEJ80729.1"/>
    </source>
</evidence>
<evidence type="ECO:0000256" key="9">
    <source>
        <dbReference type="ARBA" id="ARBA00023219"/>
    </source>
</evidence>
<keyword evidence="5" id="KW-1188">Viral release from host cell</keyword>
<dbReference type="Pfam" id="PF02455">
    <property type="entry name" value="Hex_IIIa"/>
    <property type="match status" value="1"/>
</dbReference>
<dbReference type="InterPro" id="IPR003479">
    <property type="entry name" value="Hex_IIIa"/>
</dbReference>
<gene>
    <name evidence="12" type="ORF">PAV19gp07</name>
</gene>
<dbReference type="Gene3D" id="1.20.120.1500">
    <property type="entry name" value="Pre-hexon-linking protein IIIa"/>
    <property type="match status" value="1"/>
</dbReference>
<dbReference type="GO" id="GO:0098021">
    <property type="term" value="C:viral capsid, decoration"/>
    <property type="evidence" value="ECO:0007669"/>
    <property type="project" value="UniProtKB-KW"/>
</dbReference>
<evidence type="ECO:0000256" key="6">
    <source>
        <dbReference type="ARBA" id="ARBA00022844"/>
    </source>
</evidence>
<keyword evidence="6" id="KW-0946">Virion</keyword>
<evidence type="ECO:0000256" key="11">
    <source>
        <dbReference type="SAM" id="MobiDB-lite"/>
    </source>
</evidence>
<keyword evidence="2" id="KW-0597">Phosphoprotein</keyword>
<evidence type="ECO:0000313" key="13">
    <source>
        <dbReference type="Proteomes" id="UP000323261"/>
    </source>
</evidence>
<evidence type="ECO:0000256" key="10">
    <source>
        <dbReference type="ARBA" id="ARBA00046738"/>
    </source>
</evidence>
<evidence type="ECO:0000256" key="7">
    <source>
        <dbReference type="ARBA" id="ARBA00022921"/>
    </source>
</evidence>
<evidence type="ECO:0000256" key="1">
    <source>
        <dbReference type="ARBA" id="ARBA00010762"/>
    </source>
</evidence>
<dbReference type="Proteomes" id="UP000323261">
    <property type="component" value="Segment"/>
</dbReference>
<evidence type="ECO:0000256" key="3">
    <source>
        <dbReference type="ARBA" id="ARBA00022561"/>
    </source>
</evidence>
<feature type="region of interest" description="Disordered" evidence="11">
    <location>
        <begin position="516"/>
        <end position="537"/>
    </location>
</feature>
<keyword evidence="8" id="KW-1232">Capsid decoration protein</keyword>
<reference evidence="12 13" key="1">
    <citation type="journal article" date="2019" name="Viruses">
        <title>Faecal Virome Analysis of Wild Animals from Brazil.</title>
        <authorList>
            <person name="Duarte M.A."/>
            <person name="Silva J.M.F."/>
            <person name="Brito C.R."/>
            <person name="Teixeira D.S."/>
            <person name="Melo F.L."/>
            <person name="Ribeiro B.M."/>
            <person name="Nagata T."/>
            <person name="Campos F.S."/>
        </authorList>
    </citation>
    <scope>NUCLEOTIDE SEQUENCE [LARGE SCALE GENOMIC DNA]</scope>
    <source>
        <strain evidence="12">BR_DF</strain>
    </source>
</reference>
<evidence type="ECO:0000256" key="8">
    <source>
        <dbReference type="ARBA" id="ARBA00023093"/>
    </source>
</evidence>
<proteinExistence type="inferred from homology"/>
<evidence type="ECO:0000256" key="2">
    <source>
        <dbReference type="ARBA" id="ARBA00022553"/>
    </source>
</evidence>
<evidence type="ECO:0000256" key="5">
    <source>
        <dbReference type="ARBA" id="ARBA00022612"/>
    </source>
</evidence>
<keyword evidence="7" id="KW-0426">Late protein</keyword>
<sequence length="560" mass="61535">MEPSSSDWTKKIVDSIIVNRSNTAIENFRRQPLANKLTALENAVVPPREDETASKVAALVKELIVVGALRPDEGAPVFSDLLTRVHKYNGSNAQTTINTLLRDIRVAQSEAIRGTDVRSLSNQAVLNAFLSSVPPTVPMGQENFEAFKQTLRLFVNEAPNCVVFRSGPDTMLQVNIRGVNTVNLNAAFSNLRAFWGVVLEGEEIPSSVSSKLSANTRVLMLLLAPFTNATTFSPDTFISALMAIYRDTVSASLETPEETESEITRLAAETGSVGTDLSQTLGFLLKGKQREIETPRALTPRQTQILRFLQSSLVDRIDANGEDPGAALENIHLSFAPSFYAANGPFIRRLVSYFMIALQHSPSYFREIYANKHWLPPQSFWTQDYGDFFADAVRPPPALYPVEPEEYDWDEFETAREASVPTGTVSAAPSEFSVQTSGSANTAQTPVARRLAGAVLPSLAAAASEYYLPGSAPIASQLARVLTASALAPETRRRIKRLRDRKAREEVRRRLRRIAEANASEEGQIEEEDMPPLSPLLGEGVREAKRQNPFAYLAPKGPLS</sequence>
<organism evidence="12 13">
    <name type="scientific">Psittacine adenovirus 3</name>
    <dbReference type="NCBI Taxonomy" id="1580497"/>
    <lineage>
        <taxon>Viruses</taxon>
        <taxon>Varidnaviria</taxon>
        <taxon>Bamfordvirae</taxon>
        <taxon>Preplasmiviricota</taxon>
        <taxon>Polisuviricotina</taxon>
        <taxon>Pharingeaviricetes</taxon>
        <taxon>Rowavirales</taxon>
        <taxon>Adenoviridae</taxon>
        <taxon>Barthadenovirus</taxon>
        <taxon>Barthadenovirus amazonae</taxon>
        <taxon>Psittacine atadenovirus A</taxon>
    </lineage>
</organism>
<evidence type="ECO:0000256" key="4">
    <source>
        <dbReference type="ARBA" id="ARBA00022562"/>
    </source>
</evidence>
<comment type="subunit">
    <text evidence="10">Interacts with hexon proteins; this interaction tethers the peripentonal hexons to hexons situated in the facet. Interacts with the penton protein (via N-terminus). Interacts with packaging protein 3; this interaction is required to promote correct genome packaging.</text>
</comment>
<dbReference type="InterPro" id="IPR043053">
    <property type="entry name" value="Hex_IIIa_N"/>
</dbReference>
<keyword evidence="9" id="KW-0231">Viral genome packaging</keyword>